<evidence type="ECO:0000313" key="2">
    <source>
        <dbReference type="EMBL" id="KAF2139526.1"/>
    </source>
</evidence>
<proteinExistence type="predicted"/>
<evidence type="ECO:0000313" key="3">
    <source>
        <dbReference type="Proteomes" id="UP000799438"/>
    </source>
</evidence>
<dbReference type="PANTHER" id="PTHR47803:SF1">
    <property type="entry name" value="TRNA-SPECIFIC ADENOSINE DEAMINASE 1"/>
    <property type="match status" value="1"/>
</dbReference>
<dbReference type="SMART" id="SM00552">
    <property type="entry name" value="ADEAMc"/>
    <property type="match status" value="1"/>
</dbReference>
<dbReference type="GeneID" id="54296706"/>
<protein>
    <recommendedName>
        <fullName evidence="1">A to I editase domain-containing protein</fullName>
    </recommendedName>
</protein>
<gene>
    <name evidence="2" type="ORF">K452DRAFT_274870</name>
</gene>
<name>A0A6A6B6M1_9PEZI</name>
<accession>A0A6A6B6M1</accession>
<dbReference type="GO" id="GO:0003723">
    <property type="term" value="F:RNA binding"/>
    <property type="evidence" value="ECO:0007669"/>
    <property type="project" value="InterPro"/>
</dbReference>
<dbReference type="Pfam" id="PF02137">
    <property type="entry name" value="A_deamin"/>
    <property type="match status" value="1"/>
</dbReference>
<dbReference type="RefSeq" id="XP_033395239.1">
    <property type="nucleotide sequence ID" value="XM_033539210.1"/>
</dbReference>
<sequence length="420" mass="45578">MPADDDVAECVLRAFDALPPKRKPRARDAASREWVPLAGVVLANMASMPADTGALTCAALGTGMKCLPASRIPAANGVVLHDWHAEVLAIRAFNRFLIDECAGLLSGRESEFVRLREQHELSLTSFQPFAVRDHVRIYMYCSEAPCGDASMELTMEAQEDATPWALPPKAAVEAAVAEDAQVLRGRGYFSELGIVRRKPARPDAPPTLSKSCTDKLAMKQCTSLLTGISSILVNPQTAYLHTLILPESQHVPTATTRAFGASGRMSGLTNTDSYRPFDVVSTSREFKWSRRSGQPNQTLVPCNISALYTPHHQETLINGVLQGRKQGDLRGMSVVSKRSMWKAVTDLALRLRDAEIAVPVDLAGLTDASCDYGTLKGSGLLAARALVKSEAEKISLKGWVRNVGDSSFSLETAQSEKRKT</sequence>
<dbReference type="OrthoDB" id="10268011at2759"/>
<dbReference type="PANTHER" id="PTHR47803">
    <property type="entry name" value="TRNA-SPECIFIC ADENOSINE DEAMINASE 1"/>
    <property type="match status" value="1"/>
</dbReference>
<dbReference type="AlphaFoldDB" id="A0A6A6B6M1"/>
<organism evidence="2 3">
    <name type="scientific">Aplosporella prunicola CBS 121167</name>
    <dbReference type="NCBI Taxonomy" id="1176127"/>
    <lineage>
        <taxon>Eukaryota</taxon>
        <taxon>Fungi</taxon>
        <taxon>Dikarya</taxon>
        <taxon>Ascomycota</taxon>
        <taxon>Pezizomycotina</taxon>
        <taxon>Dothideomycetes</taxon>
        <taxon>Dothideomycetes incertae sedis</taxon>
        <taxon>Botryosphaeriales</taxon>
        <taxon>Aplosporellaceae</taxon>
        <taxon>Aplosporella</taxon>
    </lineage>
</organism>
<evidence type="ECO:0000259" key="1">
    <source>
        <dbReference type="PROSITE" id="PS50141"/>
    </source>
</evidence>
<feature type="domain" description="A to I editase" evidence="1">
    <location>
        <begin position="59"/>
        <end position="281"/>
    </location>
</feature>
<dbReference type="GO" id="GO:0002100">
    <property type="term" value="P:tRNA wobble adenosine to inosine editing"/>
    <property type="evidence" value="ECO:0007669"/>
    <property type="project" value="InterPro"/>
</dbReference>
<dbReference type="GO" id="GO:0043829">
    <property type="term" value="F:tRNA-specific adenosine-37 deaminase activity"/>
    <property type="evidence" value="ECO:0007669"/>
    <property type="project" value="TreeGrafter"/>
</dbReference>
<dbReference type="InterPro" id="IPR042935">
    <property type="entry name" value="Tad1"/>
</dbReference>
<dbReference type="Proteomes" id="UP000799438">
    <property type="component" value="Unassembled WGS sequence"/>
</dbReference>
<keyword evidence="3" id="KW-1185">Reference proteome</keyword>
<dbReference type="InterPro" id="IPR002466">
    <property type="entry name" value="A_deamin"/>
</dbReference>
<dbReference type="PROSITE" id="PS50141">
    <property type="entry name" value="A_DEAMIN_EDITASE"/>
    <property type="match status" value="1"/>
</dbReference>
<reference evidence="2" key="1">
    <citation type="journal article" date="2020" name="Stud. Mycol.">
        <title>101 Dothideomycetes genomes: a test case for predicting lifestyles and emergence of pathogens.</title>
        <authorList>
            <person name="Haridas S."/>
            <person name="Albert R."/>
            <person name="Binder M."/>
            <person name="Bloem J."/>
            <person name="Labutti K."/>
            <person name="Salamov A."/>
            <person name="Andreopoulos B."/>
            <person name="Baker S."/>
            <person name="Barry K."/>
            <person name="Bills G."/>
            <person name="Bluhm B."/>
            <person name="Cannon C."/>
            <person name="Castanera R."/>
            <person name="Culley D."/>
            <person name="Daum C."/>
            <person name="Ezra D."/>
            <person name="Gonzalez J."/>
            <person name="Henrissat B."/>
            <person name="Kuo A."/>
            <person name="Liang C."/>
            <person name="Lipzen A."/>
            <person name="Lutzoni F."/>
            <person name="Magnuson J."/>
            <person name="Mondo S."/>
            <person name="Nolan M."/>
            <person name="Ohm R."/>
            <person name="Pangilinan J."/>
            <person name="Park H.-J."/>
            <person name="Ramirez L."/>
            <person name="Alfaro M."/>
            <person name="Sun H."/>
            <person name="Tritt A."/>
            <person name="Yoshinaga Y."/>
            <person name="Zwiers L.-H."/>
            <person name="Turgeon B."/>
            <person name="Goodwin S."/>
            <person name="Spatafora J."/>
            <person name="Crous P."/>
            <person name="Grigoriev I."/>
        </authorList>
    </citation>
    <scope>NUCLEOTIDE SEQUENCE</scope>
    <source>
        <strain evidence="2">CBS 121167</strain>
    </source>
</reference>
<dbReference type="EMBL" id="ML995492">
    <property type="protein sequence ID" value="KAF2139526.1"/>
    <property type="molecule type" value="Genomic_DNA"/>
</dbReference>